<feature type="chain" id="PRO_5021467183" evidence="1">
    <location>
        <begin position="25"/>
        <end position="88"/>
    </location>
</feature>
<evidence type="ECO:0000313" key="2">
    <source>
        <dbReference type="EMBL" id="RZC62989.1"/>
    </source>
</evidence>
<evidence type="ECO:0000313" key="3">
    <source>
        <dbReference type="Proteomes" id="UP000316621"/>
    </source>
</evidence>
<feature type="signal peptide" evidence="1">
    <location>
        <begin position="1"/>
        <end position="24"/>
    </location>
</feature>
<sequence length="88" mass="9709">MAKISMFLCFFLFVLIAMPISSSGSWMMLKKDPEVEERCPKVAPSCAAVLCAARTDPCPLVLCAEGFVLYQPCCGCETCCPKQPKPYY</sequence>
<evidence type="ECO:0000256" key="1">
    <source>
        <dbReference type="SAM" id="SignalP"/>
    </source>
</evidence>
<keyword evidence="1" id="KW-0732">Signal</keyword>
<dbReference type="Gramene" id="RZC62989">
    <property type="protein sequence ID" value="RZC62989"/>
    <property type="gene ID" value="C5167_024760"/>
</dbReference>
<dbReference type="AlphaFoldDB" id="A0A4Y7JTA7"/>
<dbReference type="Proteomes" id="UP000316621">
    <property type="component" value="Chromosome 5"/>
</dbReference>
<name>A0A4Y7JTA7_PAPSO</name>
<dbReference type="EMBL" id="CM010719">
    <property type="protein sequence ID" value="RZC62989.1"/>
    <property type="molecule type" value="Genomic_DNA"/>
</dbReference>
<gene>
    <name evidence="2" type="ORF">C5167_024760</name>
</gene>
<reference evidence="2 3" key="1">
    <citation type="journal article" date="2018" name="Science">
        <title>The opium poppy genome and morphinan production.</title>
        <authorList>
            <person name="Guo L."/>
            <person name="Winzer T."/>
            <person name="Yang X."/>
            <person name="Li Y."/>
            <person name="Ning Z."/>
            <person name="He Z."/>
            <person name="Teodor R."/>
            <person name="Lu Y."/>
            <person name="Bowser T.A."/>
            <person name="Graham I.A."/>
            <person name="Ye K."/>
        </authorList>
    </citation>
    <scope>NUCLEOTIDE SEQUENCE [LARGE SCALE GENOMIC DNA]</scope>
    <source>
        <strain evidence="3">cv. HN1</strain>
        <tissue evidence="2">Leaves</tissue>
    </source>
</reference>
<organism evidence="2 3">
    <name type="scientific">Papaver somniferum</name>
    <name type="common">Opium poppy</name>
    <dbReference type="NCBI Taxonomy" id="3469"/>
    <lineage>
        <taxon>Eukaryota</taxon>
        <taxon>Viridiplantae</taxon>
        <taxon>Streptophyta</taxon>
        <taxon>Embryophyta</taxon>
        <taxon>Tracheophyta</taxon>
        <taxon>Spermatophyta</taxon>
        <taxon>Magnoliopsida</taxon>
        <taxon>Ranunculales</taxon>
        <taxon>Papaveraceae</taxon>
        <taxon>Papaveroideae</taxon>
        <taxon>Papaver</taxon>
    </lineage>
</organism>
<protein>
    <submittedName>
        <fullName evidence="2">Uncharacterized protein</fullName>
    </submittedName>
</protein>
<proteinExistence type="predicted"/>
<keyword evidence="3" id="KW-1185">Reference proteome</keyword>
<accession>A0A4Y7JTA7</accession>